<feature type="non-terminal residue" evidence="5">
    <location>
        <position position="276"/>
    </location>
</feature>
<gene>
    <name evidence="5" type="ORF">MNBD_ACTINO01-822</name>
</gene>
<dbReference type="InterPro" id="IPR012893">
    <property type="entry name" value="HipA-like_C"/>
</dbReference>
<evidence type="ECO:0000313" key="5">
    <source>
        <dbReference type="EMBL" id="VAW08601.1"/>
    </source>
</evidence>
<dbReference type="PANTHER" id="PTHR37419:SF1">
    <property type="entry name" value="SERINE_THREONINE-PROTEIN KINASE TOXIN HIPA"/>
    <property type="match status" value="1"/>
</dbReference>
<feature type="domain" description="HipA N-terminal subdomain 1" evidence="4">
    <location>
        <begin position="13"/>
        <end position="110"/>
    </location>
</feature>
<proteinExistence type="predicted"/>
<dbReference type="EMBL" id="UOEI01000616">
    <property type="protein sequence ID" value="VAW08601.1"/>
    <property type="molecule type" value="Genomic_DNA"/>
</dbReference>
<evidence type="ECO:0000256" key="1">
    <source>
        <dbReference type="ARBA" id="ARBA00022679"/>
    </source>
</evidence>
<accession>A0A3B0SQH9</accession>
<protein>
    <submittedName>
        <fullName evidence="5">Uncharacterized protein</fullName>
    </submittedName>
</protein>
<evidence type="ECO:0000256" key="2">
    <source>
        <dbReference type="ARBA" id="ARBA00022777"/>
    </source>
</evidence>
<sequence>MYPAETKRVLRASVYKREVVAGEIVRTATGTSFQYHDAYLAGNGDAVASTLPPRSRPYVTGSGSLPPFFTGLLPEGARLDAVIAAVGTSADDELSLLLAVGGDAVGDVRVVPSGTTPPDLAQDLPTNPSTVRFRDLLARTVDPLAERLDSALPGVQDKISDSMISFPVKRSRLPAILKLDPSAYPLITRNEHFFLSMARMAGFAVPDHDLVVDTAGEVGLLIARFDRVQMADRSTERVGQEDACQLLGRYPADKYRVTVNDIADRVSEVATAPRAA</sequence>
<evidence type="ECO:0000259" key="4">
    <source>
        <dbReference type="Pfam" id="PF13657"/>
    </source>
</evidence>
<evidence type="ECO:0000259" key="3">
    <source>
        <dbReference type="Pfam" id="PF07804"/>
    </source>
</evidence>
<reference evidence="5" key="1">
    <citation type="submission" date="2018-06" db="EMBL/GenBank/DDBJ databases">
        <authorList>
            <person name="Zhirakovskaya E."/>
        </authorList>
    </citation>
    <scope>NUCLEOTIDE SEQUENCE</scope>
</reference>
<dbReference type="GO" id="GO:0004674">
    <property type="term" value="F:protein serine/threonine kinase activity"/>
    <property type="evidence" value="ECO:0007669"/>
    <property type="project" value="TreeGrafter"/>
</dbReference>
<keyword evidence="2" id="KW-0418">Kinase</keyword>
<dbReference type="PANTHER" id="PTHR37419">
    <property type="entry name" value="SERINE/THREONINE-PROTEIN KINASE TOXIN HIPA"/>
    <property type="match status" value="1"/>
</dbReference>
<dbReference type="InterPro" id="IPR017508">
    <property type="entry name" value="HipA_N1"/>
</dbReference>
<keyword evidence="1" id="KW-0808">Transferase</keyword>
<feature type="domain" description="HipA-like C-terminal" evidence="3">
    <location>
        <begin position="151"/>
        <end position="270"/>
    </location>
</feature>
<name>A0A3B0SQH9_9ZZZZ</name>
<dbReference type="Pfam" id="PF07804">
    <property type="entry name" value="HipA_C"/>
    <property type="match status" value="1"/>
</dbReference>
<dbReference type="NCBIfam" id="TIGR03071">
    <property type="entry name" value="couple_hipA"/>
    <property type="match status" value="1"/>
</dbReference>
<dbReference type="AlphaFoldDB" id="A0A3B0SQH9"/>
<dbReference type="Pfam" id="PF13657">
    <property type="entry name" value="Couple_hipA"/>
    <property type="match status" value="1"/>
</dbReference>
<dbReference type="GO" id="GO:0005829">
    <property type="term" value="C:cytosol"/>
    <property type="evidence" value="ECO:0007669"/>
    <property type="project" value="TreeGrafter"/>
</dbReference>
<organism evidence="5">
    <name type="scientific">hydrothermal vent metagenome</name>
    <dbReference type="NCBI Taxonomy" id="652676"/>
    <lineage>
        <taxon>unclassified sequences</taxon>
        <taxon>metagenomes</taxon>
        <taxon>ecological metagenomes</taxon>
    </lineage>
</organism>
<dbReference type="InterPro" id="IPR052028">
    <property type="entry name" value="HipA_Ser/Thr_kinase"/>
</dbReference>